<organism evidence="2 3">
    <name type="scientific">Actinomadura rudentiformis</name>
    <dbReference type="NCBI Taxonomy" id="359158"/>
    <lineage>
        <taxon>Bacteria</taxon>
        <taxon>Bacillati</taxon>
        <taxon>Actinomycetota</taxon>
        <taxon>Actinomycetes</taxon>
        <taxon>Streptosporangiales</taxon>
        <taxon>Thermomonosporaceae</taxon>
        <taxon>Actinomadura</taxon>
    </lineage>
</organism>
<accession>A0A6H9YUZ8</accession>
<dbReference type="PROSITE" id="PS51257">
    <property type="entry name" value="PROKAR_LIPOPROTEIN"/>
    <property type="match status" value="1"/>
</dbReference>
<evidence type="ECO:0008006" key="4">
    <source>
        <dbReference type="Google" id="ProtNLM"/>
    </source>
</evidence>
<reference evidence="2 3" key="1">
    <citation type="submission" date="2019-09" db="EMBL/GenBank/DDBJ databases">
        <title>Actinomadura physcomitrii sp. nov., a novel actinomycete isolated from moss [Physcomitrium sphaericum (Ludw) Fuernr].</title>
        <authorList>
            <person name="Zhuang X."/>
            <person name="Liu C."/>
        </authorList>
    </citation>
    <scope>NUCLEOTIDE SEQUENCE [LARGE SCALE GENOMIC DNA]</scope>
    <source>
        <strain evidence="2 3">HMC1</strain>
    </source>
</reference>
<proteinExistence type="predicted"/>
<feature type="region of interest" description="Disordered" evidence="1">
    <location>
        <begin position="113"/>
        <end position="144"/>
    </location>
</feature>
<dbReference type="Proteomes" id="UP000468735">
    <property type="component" value="Unassembled WGS sequence"/>
</dbReference>
<protein>
    <recommendedName>
        <fullName evidence="4">Lipoprotein</fullName>
    </recommendedName>
</protein>
<feature type="region of interest" description="Disordered" evidence="1">
    <location>
        <begin position="24"/>
        <end position="47"/>
    </location>
</feature>
<evidence type="ECO:0000256" key="1">
    <source>
        <dbReference type="SAM" id="MobiDB-lite"/>
    </source>
</evidence>
<dbReference type="RefSeq" id="WP_151559297.1">
    <property type="nucleotide sequence ID" value="NZ_WBMT01000003.1"/>
</dbReference>
<comment type="caution">
    <text evidence="2">The sequence shown here is derived from an EMBL/GenBank/DDBJ whole genome shotgun (WGS) entry which is preliminary data.</text>
</comment>
<keyword evidence="3" id="KW-1185">Reference proteome</keyword>
<dbReference type="OrthoDB" id="10009172at2"/>
<gene>
    <name evidence="2" type="ORF">F8566_08050</name>
</gene>
<evidence type="ECO:0000313" key="3">
    <source>
        <dbReference type="Proteomes" id="UP000468735"/>
    </source>
</evidence>
<evidence type="ECO:0000313" key="2">
    <source>
        <dbReference type="EMBL" id="KAB2350899.1"/>
    </source>
</evidence>
<name>A0A6H9YUZ8_9ACTN</name>
<sequence>MHPRTTVAAVVCVALLAAGCSDRARQSDPWTSAGVAEPRLRTGPGNSLAVEAQTDLPLDDEANQAGFNRRAAKIAWRTHPGRVDSMNVAISDESGHSHTRAWRRADLEAAFGPRLAGLDEGRDPKPRERPARGDGPYRDNDARDLRQSLAITGEVLRRTSQEIFGRGRAPVEGGREECMGGMLGIDPNGKHRASSRLLAPLPGGTHEIVPLTRLVTYWSRLGLDVDTSGLYSGNDDLVSAALSGAGRLSAGVKAPYGQRERSIELVAHTDCF</sequence>
<feature type="compositionally biased region" description="Basic and acidic residues" evidence="1">
    <location>
        <begin position="117"/>
        <end position="144"/>
    </location>
</feature>
<dbReference type="EMBL" id="WBMT01000003">
    <property type="protein sequence ID" value="KAB2350899.1"/>
    <property type="molecule type" value="Genomic_DNA"/>
</dbReference>
<dbReference type="AlphaFoldDB" id="A0A6H9YUZ8"/>